<evidence type="ECO:0000313" key="2">
    <source>
        <dbReference type="Proteomes" id="UP000007875"/>
    </source>
</evidence>
<dbReference type="PANTHER" id="PTHR16311">
    <property type="entry name" value="THROMBOSPONDIN TYPE I DOMAIN-CONTAINING 1"/>
    <property type="match status" value="1"/>
</dbReference>
<organism evidence="1 2">
    <name type="scientific">Ciona savignyi</name>
    <name type="common">Pacific transparent sea squirt</name>
    <dbReference type="NCBI Taxonomy" id="51511"/>
    <lineage>
        <taxon>Eukaryota</taxon>
        <taxon>Metazoa</taxon>
        <taxon>Chordata</taxon>
        <taxon>Tunicata</taxon>
        <taxon>Ascidiacea</taxon>
        <taxon>Phlebobranchia</taxon>
        <taxon>Cionidae</taxon>
        <taxon>Ciona</taxon>
    </lineage>
</organism>
<dbReference type="SUPFAM" id="SSF82895">
    <property type="entry name" value="TSP-1 type 1 repeat"/>
    <property type="match status" value="1"/>
</dbReference>
<dbReference type="InterPro" id="IPR000884">
    <property type="entry name" value="TSP1_rpt"/>
</dbReference>
<dbReference type="PANTHER" id="PTHR16311:SF3">
    <property type="entry name" value="THROMBOSPONDIN TYPE-1 DOMAIN-CONTAINING PROTEIN 1"/>
    <property type="match status" value="1"/>
</dbReference>
<dbReference type="Proteomes" id="UP000007875">
    <property type="component" value="Unassembled WGS sequence"/>
</dbReference>
<dbReference type="InParanoid" id="H2ZQ84"/>
<proteinExistence type="predicted"/>
<accession>H2ZQ84</accession>
<dbReference type="AlphaFoldDB" id="H2ZQ84"/>
<dbReference type="Ensembl" id="ENSCSAVT00000019963.1">
    <property type="protein sequence ID" value="ENSCSAVP00000019750.1"/>
    <property type="gene ID" value="ENSCSAVG00000011585.1"/>
</dbReference>
<evidence type="ECO:0000313" key="1">
    <source>
        <dbReference type="Ensembl" id="ENSCSAVP00000019750.1"/>
    </source>
</evidence>
<dbReference type="GeneTree" id="ENSGT00530000068728"/>
<dbReference type="HOGENOM" id="CLU_1328982_0_0_1"/>
<keyword evidence="2" id="KW-1185">Reference proteome</keyword>
<reference evidence="2" key="1">
    <citation type="submission" date="2003-08" db="EMBL/GenBank/DDBJ databases">
        <authorList>
            <person name="Birren B."/>
            <person name="Nusbaum C."/>
            <person name="Abebe A."/>
            <person name="Abouelleil A."/>
            <person name="Adekoya E."/>
            <person name="Ait-zahra M."/>
            <person name="Allen N."/>
            <person name="Allen T."/>
            <person name="An P."/>
            <person name="Anderson M."/>
            <person name="Anderson S."/>
            <person name="Arachchi H."/>
            <person name="Armbruster J."/>
            <person name="Bachantsang P."/>
            <person name="Baldwin J."/>
            <person name="Barry A."/>
            <person name="Bayul T."/>
            <person name="Blitshsteyn B."/>
            <person name="Bloom T."/>
            <person name="Blye J."/>
            <person name="Boguslavskiy L."/>
            <person name="Borowsky M."/>
            <person name="Boukhgalter B."/>
            <person name="Brunache A."/>
            <person name="Butler J."/>
            <person name="Calixte N."/>
            <person name="Calvo S."/>
            <person name="Camarata J."/>
            <person name="Campo K."/>
            <person name="Chang J."/>
            <person name="Cheshatsang Y."/>
            <person name="Citroen M."/>
            <person name="Collymore A."/>
            <person name="Considine T."/>
            <person name="Cook A."/>
            <person name="Cooke P."/>
            <person name="Corum B."/>
            <person name="Cuomo C."/>
            <person name="David R."/>
            <person name="Dawoe T."/>
            <person name="Degray S."/>
            <person name="Dodge S."/>
            <person name="Dooley K."/>
            <person name="Dorje P."/>
            <person name="Dorjee K."/>
            <person name="Dorris L."/>
            <person name="Duffey N."/>
            <person name="Dupes A."/>
            <person name="Elkins T."/>
            <person name="Engels R."/>
            <person name="Erickson J."/>
            <person name="Farina A."/>
            <person name="Faro S."/>
            <person name="Ferreira P."/>
            <person name="Fischer H."/>
            <person name="Fitzgerald M."/>
            <person name="Foley K."/>
            <person name="Gage D."/>
            <person name="Galagan J."/>
            <person name="Gearin G."/>
            <person name="Gnerre S."/>
            <person name="Gnirke A."/>
            <person name="Goyette A."/>
            <person name="Graham J."/>
            <person name="Grandbois E."/>
            <person name="Gyaltsen K."/>
            <person name="Hafez N."/>
            <person name="Hagopian D."/>
            <person name="Hagos B."/>
            <person name="Hall J."/>
            <person name="Hatcher B."/>
            <person name="Heller A."/>
            <person name="Higgins H."/>
            <person name="Honan T."/>
            <person name="Horn A."/>
            <person name="Houde N."/>
            <person name="Hughes L."/>
            <person name="Hulme W."/>
            <person name="Husby E."/>
            <person name="Iliev I."/>
            <person name="Jaffe D."/>
            <person name="Jones C."/>
            <person name="Kamal M."/>
            <person name="Kamat A."/>
            <person name="Kamvysselis M."/>
            <person name="Karlsson E."/>
            <person name="Kells C."/>
            <person name="Kieu A."/>
            <person name="Kisner P."/>
            <person name="Kodira C."/>
            <person name="Kulbokas E."/>
            <person name="Labutti K."/>
            <person name="Lama D."/>
            <person name="Landers T."/>
            <person name="Leger J."/>
            <person name="Levine S."/>
            <person name="Lewis D."/>
            <person name="Lewis T."/>
            <person name="Lindblad-toh K."/>
            <person name="Liu X."/>
            <person name="Lokyitsang T."/>
            <person name="Lokyitsang Y."/>
            <person name="Lucien O."/>
            <person name="Lui A."/>
            <person name="Ma L.J."/>
            <person name="Mabbitt R."/>
            <person name="Macdonald J."/>
            <person name="Maclean C."/>
            <person name="Major J."/>
            <person name="Manning J."/>
            <person name="Marabella R."/>
            <person name="Maru K."/>
            <person name="Matthews C."/>
            <person name="Mauceli E."/>
            <person name="Mccarthy M."/>
            <person name="Mcdonough S."/>
            <person name="Mcghee T."/>
            <person name="Meldrim J."/>
            <person name="Meneus L."/>
            <person name="Mesirov J."/>
            <person name="Mihalev A."/>
            <person name="Mihova T."/>
            <person name="Mikkelsen T."/>
            <person name="Mlenga V."/>
            <person name="Moru K."/>
            <person name="Mozes J."/>
            <person name="Mulrain L."/>
            <person name="Munson G."/>
            <person name="Naylor J."/>
            <person name="Newes C."/>
            <person name="Nguyen C."/>
            <person name="Nguyen N."/>
            <person name="Nguyen T."/>
            <person name="Nicol R."/>
            <person name="Nielsen C."/>
            <person name="Nizzari M."/>
            <person name="Norbu C."/>
            <person name="Norbu N."/>
            <person name="O'donnell P."/>
            <person name="Okoawo O."/>
            <person name="O'leary S."/>
            <person name="Omotosho B."/>
            <person name="O'neill K."/>
            <person name="Osman S."/>
            <person name="Parker S."/>
            <person name="Perrin D."/>
            <person name="Phunkhang P."/>
            <person name="Piqani B."/>
            <person name="Purcell S."/>
            <person name="Rachupka T."/>
            <person name="Ramasamy U."/>
            <person name="Rameau R."/>
            <person name="Ray V."/>
            <person name="Raymond C."/>
            <person name="Retta R."/>
            <person name="Richardson S."/>
            <person name="Rise C."/>
            <person name="Rodriguez J."/>
            <person name="Rogers J."/>
            <person name="Rogov P."/>
            <person name="Rutman M."/>
            <person name="Schupbach R."/>
            <person name="Seaman C."/>
            <person name="Settipalli S."/>
            <person name="Sharpe T."/>
            <person name="Sheridan J."/>
            <person name="Sherpa N."/>
            <person name="Shi J."/>
            <person name="Smirnov S."/>
            <person name="Smith C."/>
            <person name="Sougnez C."/>
            <person name="Spencer B."/>
            <person name="Stalker J."/>
            <person name="Stange-thomann N."/>
            <person name="Stavropoulos S."/>
            <person name="Stetson K."/>
            <person name="Stone C."/>
            <person name="Stone S."/>
            <person name="Stubbs M."/>
            <person name="Talamas J."/>
            <person name="Tchuinga P."/>
            <person name="Tenzing P."/>
            <person name="Tesfaye S."/>
            <person name="Theodore J."/>
            <person name="Thoulutsang Y."/>
            <person name="Topham K."/>
            <person name="Towey S."/>
            <person name="Tsamla T."/>
            <person name="Tsomo N."/>
            <person name="Vallee D."/>
            <person name="Vassiliev H."/>
            <person name="Venkataraman V."/>
            <person name="Vinson J."/>
            <person name="Vo A."/>
            <person name="Wade C."/>
            <person name="Wang S."/>
            <person name="Wangchuk T."/>
            <person name="Wangdi T."/>
            <person name="Whittaker C."/>
            <person name="Wilkinson J."/>
            <person name="Wu Y."/>
            <person name="Wyman D."/>
            <person name="Yadav S."/>
            <person name="Yang S."/>
            <person name="Yang X."/>
            <person name="Yeager S."/>
            <person name="Yee E."/>
            <person name="Young G."/>
            <person name="Zainoun J."/>
            <person name="Zembeck L."/>
            <person name="Zimmer A."/>
            <person name="Zody M."/>
            <person name="Lander E."/>
        </authorList>
    </citation>
    <scope>NUCLEOTIDE SEQUENCE [LARGE SCALE GENOMIC DNA]</scope>
</reference>
<reference evidence="1" key="2">
    <citation type="submission" date="2025-08" db="UniProtKB">
        <authorList>
            <consortium name="Ensembl"/>
        </authorList>
    </citation>
    <scope>IDENTIFICATION</scope>
</reference>
<dbReference type="Gene3D" id="2.20.100.10">
    <property type="entry name" value="Thrombospondin type-1 (TSP1) repeat"/>
    <property type="match status" value="1"/>
</dbReference>
<dbReference type="Pfam" id="PF00090">
    <property type="entry name" value="TSP_1"/>
    <property type="match status" value="1"/>
</dbReference>
<dbReference type="STRING" id="51511.ENSCSAVP00000019750"/>
<name>H2ZQ84_CIOSA</name>
<dbReference type="InterPro" id="IPR036383">
    <property type="entry name" value="TSP1_rpt_sf"/>
</dbReference>
<sequence length="207" mass="23094">MAQLVMSVRNNDVIIAKSDVMKVHWSGEYTLDVAADITNCPDGRIKVYYKRPPCVPPSDIIEVVAMGNDGNISLLTNHTLSGDENFVQFECSSIFKDLQSAVICFRYMTLGVALRTVCRQTNHSVEFNVSGSWTTWSYWSQCQRPCSETVSRRTRTCDNPKPMGMGKHCSKDSASNIDYEFEESDVSNSECEFGTPMTSTNTSSCTC</sequence>
<reference evidence="1" key="3">
    <citation type="submission" date="2025-09" db="UniProtKB">
        <authorList>
            <consortium name="Ensembl"/>
        </authorList>
    </citation>
    <scope>IDENTIFICATION</scope>
</reference>
<dbReference type="InterPro" id="IPR038877">
    <property type="entry name" value="THSD1"/>
</dbReference>
<dbReference type="GO" id="GO:0071944">
    <property type="term" value="C:cell periphery"/>
    <property type="evidence" value="ECO:0007669"/>
    <property type="project" value="TreeGrafter"/>
</dbReference>
<dbReference type="PROSITE" id="PS50092">
    <property type="entry name" value="TSP1"/>
    <property type="match status" value="1"/>
</dbReference>
<dbReference type="SMART" id="SM00209">
    <property type="entry name" value="TSP1"/>
    <property type="match status" value="1"/>
</dbReference>
<protein>
    <submittedName>
        <fullName evidence="1">Uncharacterized protein</fullName>
    </submittedName>
</protein>